<dbReference type="Proteomes" id="UP000516304">
    <property type="component" value="Chromosome TIRI35C"/>
</dbReference>
<protein>
    <recommendedName>
        <fullName evidence="3">DUF1102 domain-containing protein</fullName>
    </recommendedName>
</protein>
<evidence type="ECO:0000313" key="2">
    <source>
        <dbReference type="Proteomes" id="UP000516304"/>
    </source>
</evidence>
<dbReference type="InterPro" id="IPR009482">
    <property type="entry name" value="DUF1102"/>
</dbReference>
<organism evidence="1 2">
    <name type="scientific">Thermococcus camini</name>
    <dbReference type="NCBI Taxonomy" id="2016373"/>
    <lineage>
        <taxon>Archaea</taxon>
        <taxon>Methanobacteriati</taxon>
        <taxon>Methanobacteriota</taxon>
        <taxon>Thermococci</taxon>
        <taxon>Thermococcales</taxon>
        <taxon>Thermococcaceae</taxon>
        <taxon>Thermococcus</taxon>
    </lineage>
</organism>
<evidence type="ECO:0000313" key="1">
    <source>
        <dbReference type="EMBL" id="CAD5243426.1"/>
    </source>
</evidence>
<evidence type="ECO:0008006" key="3">
    <source>
        <dbReference type="Google" id="ProtNLM"/>
    </source>
</evidence>
<accession>A0A7G2D922</accession>
<dbReference type="KEGG" id="tcq:TIRI35C_0272"/>
<keyword evidence="2" id="KW-1185">Reference proteome</keyword>
<reference evidence="1 2" key="1">
    <citation type="submission" date="2020-09" db="EMBL/GenBank/DDBJ databases">
        <authorList>
            <person name="Courtine D."/>
        </authorList>
    </citation>
    <scope>NUCLEOTIDE SEQUENCE [LARGE SCALE GENOMIC DNA]</scope>
    <source>
        <strain evidence="1 2">IRI35c</strain>
    </source>
</reference>
<gene>
    <name evidence="1" type="ORF">TIRI35C_0272</name>
</gene>
<dbReference type="Pfam" id="PF06510">
    <property type="entry name" value="DUF1102"/>
    <property type="match status" value="1"/>
</dbReference>
<proteinExistence type="predicted"/>
<sequence>MIKMKKIIGLFVLIAGLLIAVTASSANFAYFEADRNVHIQIVPDDNELIDLRPIQPYAYITDNGMLVIDLSHNNPNWEEGFGEGVSPNSTYVFEEVFGVSNDLWEQTPICMEITYSGGDEVTFFEGDYMPGQTVGSDHLFVTIMPGDVVTIGMIINTTGISAPDSLDGQIQFYAVAGECQS</sequence>
<name>A0A7G2D922_9EURY</name>
<dbReference type="EMBL" id="LR881183">
    <property type="protein sequence ID" value="CAD5243426.1"/>
    <property type="molecule type" value="Genomic_DNA"/>
</dbReference>
<dbReference type="AlphaFoldDB" id="A0A7G2D922"/>